<dbReference type="Proteomes" id="UP000182902">
    <property type="component" value="Unassembled WGS sequence"/>
</dbReference>
<feature type="transmembrane region" description="Helical" evidence="1">
    <location>
        <begin position="48"/>
        <end position="70"/>
    </location>
</feature>
<keyword evidence="1" id="KW-1133">Transmembrane helix</keyword>
<evidence type="ECO:0000313" key="2">
    <source>
        <dbReference type="EMBL" id="SDZ60031.1"/>
    </source>
</evidence>
<dbReference type="EMBL" id="FNOX01000013">
    <property type="protein sequence ID" value="SDZ60031.1"/>
    <property type="molecule type" value="Genomic_DNA"/>
</dbReference>
<accession>A0A1H3UDB8</accession>
<evidence type="ECO:0000313" key="3">
    <source>
        <dbReference type="Proteomes" id="UP000182902"/>
    </source>
</evidence>
<name>A0A1H3UDB8_9PSED</name>
<evidence type="ECO:0000256" key="1">
    <source>
        <dbReference type="SAM" id="Phobius"/>
    </source>
</evidence>
<organism evidence="2 3">
    <name type="scientific">Pseudomonas salomonii</name>
    <dbReference type="NCBI Taxonomy" id="191391"/>
    <lineage>
        <taxon>Bacteria</taxon>
        <taxon>Pseudomonadati</taxon>
        <taxon>Pseudomonadota</taxon>
        <taxon>Gammaproteobacteria</taxon>
        <taxon>Pseudomonadales</taxon>
        <taxon>Pseudomonadaceae</taxon>
        <taxon>Pseudomonas</taxon>
    </lineage>
</organism>
<dbReference type="AlphaFoldDB" id="A0A1H3UDB8"/>
<keyword evidence="1" id="KW-0472">Membrane</keyword>
<feature type="transmembrane region" description="Helical" evidence="1">
    <location>
        <begin position="7"/>
        <end position="28"/>
    </location>
</feature>
<keyword evidence="1" id="KW-0812">Transmembrane</keyword>
<sequence>MNANRILVGVWAAVGVGVVVAIGVLGAYGHYLGPVSRNATDWGSFGSVMAGAFTLLSSFATIGTLLFLYLQQLKGEERQILLDIENQDKQQKHDIVVEKQLAALTFEQYLNHRKVFIERLNEQSVFFRGDIGFADPDRVYTAMFAKNSPSHCEYKVEIGKPENAKAYDLTDCLAIYASISELLENYRDMEKHLVLVQKIVHLQGCLGMTYVGAHKEGDIFFMGLNAGLNIYDISKTLQRIERVLNSILFFTGNEKAASIQHKGQSSLIRDGLYKTLTEYHRAKGGIELRFQIEALPYLHELYEISQIHFIVTERILEKTYFALATMFCSHCEIEKLADFDYADELTTIILREIETAKNQYADNPDEMKILNRADSCLWAAMNHLGVTE</sequence>
<reference evidence="2 3" key="1">
    <citation type="submission" date="2016-10" db="EMBL/GenBank/DDBJ databases">
        <authorList>
            <person name="de Groot N.N."/>
        </authorList>
    </citation>
    <scope>NUCLEOTIDE SEQUENCE [LARGE SCALE GENOMIC DNA]</scope>
    <source>
        <strain evidence="2 3">ICMP 14252</strain>
    </source>
</reference>
<protein>
    <submittedName>
        <fullName evidence="2">Uncharacterized protein</fullName>
    </submittedName>
</protein>
<dbReference type="RefSeq" id="WP_069786529.1">
    <property type="nucleotide sequence ID" value="NZ_FNOX01000013.1"/>
</dbReference>
<gene>
    <name evidence="2" type="ORF">SAMN05216247_113219</name>
</gene>
<proteinExistence type="predicted"/>